<evidence type="ECO:0000256" key="1">
    <source>
        <dbReference type="SAM" id="MobiDB-lite"/>
    </source>
</evidence>
<evidence type="ECO:0000313" key="2">
    <source>
        <dbReference type="EMBL" id="CAB4906022.1"/>
    </source>
</evidence>
<name>A0A6J7GCR2_9ZZZZ</name>
<accession>A0A6J7GCR2</accession>
<dbReference type="GO" id="GO:0003989">
    <property type="term" value="F:acetyl-CoA carboxylase activity"/>
    <property type="evidence" value="ECO:0007669"/>
    <property type="project" value="InterPro"/>
</dbReference>
<gene>
    <name evidence="2" type="ORF">UFOPK3472_02731</name>
</gene>
<sequence length="97" mass="10040">MSEAKHDAVSGESKHDVVNDGQAVADSGMSAAIRVVKGNPDDEDVAALVAVLTAAQNDSASSADSRPRELWGAPSSMHRGFAAQSAYSYAASGRYSR</sequence>
<reference evidence="2" key="1">
    <citation type="submission" date="2020-05" db="EMBL/GenBank/DDBJ databases">
        <authorList>
            <person name="Chiriac C."/>
            <person name="Salcher M."/>
            <person name="Ghai R."/>
            <person name="Kavagutti S V."/>
        </authorList>
    </citation>
    <scope>NUCLEOTIDE SEQUENCE</scope>
</reference>
<organism evidence="2">
    <name type="scientific">freshwater metagenome</name>
    <dbReference type="NCBI Taxonomy" id="449393"/>
    <lineage>
        <taxon>unclassified sequences</taxon>
        <taxon>metagenomes</taxon>
        <taxon>ecological metagenomes</taxon>
    </lineage>
</organism>
<proteinExistence type="predicted"/>
<dbReference type="AlphaFoldDB" id="A0A6J7GCR2"/>
<dbReference type="Pfam" id="PF13822">
    <property type="entry name" value="ACC_epsilon"/>
    <property type="match status" value="1"/>
</dbReference>
<dbReference type="InterPro" id="IPR032716">
    <property type="entry name" value="ACC_epsilon"/>
</dbReference>
<feature type="compositionally biased region" description="Basic and acidic residues" evidence="1">
    <location>
        <begin position="1"/>
        <end position="18"/>
    </location>
</feature>
<feature type="region of interest" description="Disordered" evidence="1">
    <location>
        <begin position="1"/>
        <end position="20"/>
    </location>
</feature>
<dbReference type="EMBL" id="CAFBLX010000221">
    <property type="protein sequence ID" value="CAB4906022.1"/>
    <property type="molecule type" value="Genomic_DNA"/>
</dbReference>
<protein>
    <submittedName>
        <fullName evidence="2">Unannotated protein</fullName>
    </submittedName>
</protein>
<dbReference type="GO" id="GO:0004658">
    <property type="term" value="F:propionyl-CoA carboxylase activity"/>
    <property type="evidence" value="ECO:0007669"/>
    <property type="project" value="InterPro"/>
</dbReference>